<dbReference type="InterPro" id="IPR023214">
    <property type="entry name" value="HAD_sf"/>
</dbReference>
<dbReference type="InterPro" id="IPR036412">
    <property type="entry name" value="HAD-like_sf"/>
</dbReference>
<dbReference type="NCBIfam" id="TIGR00099">
    <property type="entry name" value="Cof-subfamily"/>
    <property type="match status" value="1"/>
</dbReference>
<dbReference type="PANTHER" id="PTHR10000">
    <property type="entry name" value="PHOSPHOSERINE PHOSPHATASE"/>
    <property type="match status" value="1"/>
</dbReference>
<reference evidence="2 3" key="2">
    <citation type="submission" date="2022-06" db="EMBL/GenBank/DDBJ databases">
        <title>Staphylococcus hominis ShoR14 genome sequence.</title>
        <authorList>
            <person name="Yeo C.C."/>
            <person name="Chew C.H."/>
            <person name="Che Hamzah A.M."/>
            <person name="Al-Trad E.I."/>
        </authorList>
    </citation>
    <scope>NUCLEOTIDE SEQUENCE [LARGE SCALE GENOMIC DNA]</scope>
    <source>
        <strain evidence="2 3">ShoR14</strain>
    </source>
</reference>
<organism evidence="1">
    <name type="scientific">Staphylococcus hominis</name>
    <dbReference type="NCBI Taxonomy" id="1290"/>
    <lineage>
        <taxon>Bacteria</taxon>
        <taxon>Bacillati</taxon>
        <taxon>Bacillota</taxon>
        <taxon>Bacilli</taxon>
        <taxon>Bacillales</taxon>
        <taxon>Staphylococcaceae</taxon>
        <taxon>Staphylococcus</taxon>
    </lineage>
</organism>
<dbReference type="RefSeq" id="WP_017175050.1">
    <property type="nucleotide sequence ID" value="NZ_CP014107.1"/>
</dbReference>
<dbReference type="Gene3D" id="3.40.50.1000">
    <property type="entry name" value="HAD superfamily/HAD-like"/>
    <property type="match status" value="1"/>
</dbReference>
<evidence type="ECO:0000313" key="1">
    <source>
        <dbReference type="EMBL" id="AVI06528.1"/>
    </source>
</evidence>
<dbReference type="Proteomes" id="UP000665944">
    <property type="component" value="Unassembled WGS sequence"/>
</dbReference>
<dbReference type="GO" id="GO:0005829">
    <property type="term" value="C:cytosol"/>
    <property type="evidence" value="ECO:0007669"/>
    <property type="project" value="TreeGrafter"/>
</dbReference>
<dbReference type="EMBL" id="CP014567">
    <property type="protein sequence ID" value="AVI06528.1"/>
    <property type="molecule type" value="Genomic_DNA"/>
</dbReference>
<dbReference type="PANTHER" id="PTHR10000:SF53">
    <property type="entry name" value="5-AMINO-6-(5-PHOSPHO-D-RIBITYLAMINO)URACIL PHOSPHATASE YBJI-RELATED"/>
    <property type="match status" value="1"/>
</dbReference>
<sequence length="269" mass="31382">MIRAIAVDMDGTFLDTNKEYDKARFEIIYQELKRRHIEFIAASGNQYAKLKSIFGERDMYFISENGAVIYHGNQLYNYRSFDQTIYEKVVNYIHLDQHIDEFIICGLKSAYILKDTSEAFKKDAHFYYRQLEEIDTFQPLPNDEYVKIALNINRETHPTLDTDLETKFKEEIKLVSSGHDSIDIIMPNMTKGQALKRLLKKWEMLPSELMAFGDANNDKDMLEFAEHSYVMANSHDQSLFDIAKFIAPSNDEQGVLQIIEEKVLKSETE</sequence>
<protein>
    <submittedName>
        <fullName evidence="2">Cof-type HAD-IIB family hydrolase</fullName>
    </submittedName>
    <submittedName>
        <fullName evidence="1">HAD family hydrolase</fullName>
    </submittedName>
</protein>
<dbReference type="GO" id="GO:0000287">
    <property type="term" value="F:magnesium ion binding"/>
    <property type="evidence" value="ECO:0007669"/>
    <property type="project" value="TreeGrafter"/>
</dbReference>
<evidence type="ECO:0000313" key="2">
    <source>
        <dbReference type="EMBL" id="MCM5672812.1"/>
    </source>
</evidence>
<reference evidence="1" key="1">
    <citation type="submission" date="2016-02" db="EMBL/GenBank/DDBJ databases">
        <title>Genomic sequence of a clinical Staphylococcus hominis isolate.</title>
        <authorList>
            <person name="McClure J.M."/>
            <person name="Zhang K."/>
        </authorList>
    </citation>
    <scope>NUCLEOTIDE SEQUENCE</scope>
    <source>
        <strain evidence="1">C34847</strain>
    </source>
</reference>
<dbReference type="InterPro" id="IPR006379">
    <property type="entry name" value="HAD-SF_hydro_IIB"/>
</dbReference>
<dbReference type="SFLD" id="SFLDG01140">
    <property type="entry name" value="C2.B:_Phosphomannomutase_and_P"/>
    <property type="match status" value="1"/>
</dbReference>
<dbReference type="Gene3D" id="3.30.1240.10">
    <property type="match status" value="1"/>
</dbReference>
<gene>
    <name evidence="1" type="ORF">AZE34_07060</name>
    <name evidence="2" type="ORF">J7T32_008670</name>
</gene>
<name>A0A3S7GW81_STAHO</name>
<dbReference type="SUPFAM" id="SSF56784">
    <property type="entry name" value="HAD-like"/>
    <property type="match status" value="1"/>
</dbReference>
<dbReference type="PROSITE" id="PS01229">
    <property type="entry name" value="COF_2"/>
    <property type="match status" value="1"/>
</dbReference>
<dbReference type="SFLD" id="SFLDS00003">
    <property type="entry name" value="Haloacid_Dehalogenase"/>
    <property type="match status" value="1"/>
</dbReference>
<dbReference type="AlphaFoldDB" id="A0A3S7GW81"/>
<dbReference type="GO" id="GO:0016791">
    <property type="term" value="F:phosphatase activity"/>
    <property type="evidence" value="ECO:0007669"/>
    <property type="project" value="TreeGrafter"/>
</dbReference>
<dbReference type="Pfam" id="PF08282">
    <property type="entry name" value="Hydrolase_3"/>
    <property type="match status" value="1"/>
</dbReference>
<dbReference type="CDD" id="cd07518">
    <property type="entry name" value="HAD_YbiV-Like"/>
    <property type="match status" value="1"/>
</dbReference>
<keyword evidence="3" id="KW-1185">Reference proteome</keyword>
<dbReference type="NCBIfam" id="TIGR01484">
    <property type="entry name" value="HAD-SF-IIB"/>
    <property type="match status" value="1"/>
</dbReference>
<keyword evidence="1" id="KW-0378">Hydrolase</keyword>
<evidence type="ECO:0000313" key="3">
    <source>
        <dbReference type="Proteomes" id="UP000665944"/>
    </source>
</evidence>
<accession>A0A3S7GW81</accession>
<dbReference type="EMBL" id="JAGHKT020000012">
    <property type="protein sequence ID" value="MCM5672812.1"/>
    <property type="molecule type" value="Genomic_DNA"/>
</dbReference>
<dbReference type="InterPro" id="IPR000150">
    <property type="entry name" value="Cof"/>
</dbReference>
<proteinExistence type="predicted"/>